<sequence>MFKCTLRSVLAISTLTFTLLSSSVVLADAISDAVSNADRPADHRLRDEYRNPQQTLRFFDIQPTMAVAEIAPGGGWYSHILGPLLKDNGQYYAAHFFIDEDARSYYKKSLAGFKEKVANTASLKNTKITAFHQTKAQDFAPAGSLDRVLTFRNVHNWYMQGGNEGLDGAFTSFFNALKKGGVLGVVEHKLPENVADEMQKKSGYMKQSVVVAAAEKAGFKLVAESAVNLNPLDSADHERGVWTLPPSLRLGEKDRAKYLAIGESSRMTLKFVKP</sequence>
<name>A0ABS9D8J0_9ALTE</name>
<keyword evidence="3" id="KW-1185">Reference proteome</keyword>
<organism evidence="2 3">
    <name type="scientific">Paraglaciecola algarum</name>
    <dbReference type="NCBI Taxonomy" id="3050085"/>
    <lineage>
        <taxon>Bacteria</taxon>
        <taxon>Pseudomonadati</taxon>
        <taxon>Pseudomonadota</taxon>
        <taxon>Gammaproteobacteria</taxon>
        <taxon>Alteromonadales</taxon>
        <taxon>Alteromonadaceae</taxon>
        <taxon>Paraglaciecola</taxon>
    </lineage>
</organism>
<evidence type="ECO:0000313" key="3">
    <source>
        <dbReference type="Proteomes" id="UP001521137"/>
    </source>
</evidence>
<feature type="chain" id="PRO_5045365757" evidence="1">
    <location>
        <begin position="28"/>
        <end position="274"/>
    </location>
</feature>
<dbReference type="RefSeq" id="WP_235313382.1">
    <property type="nucleotide sequence ID" value="NZ_JAKGAS010000007.1"/>
</dbReference>
<dbReference type="SUPFAM" id="SSF53335">
    <property type="entry name" value="S-adenosyl-L-methionine-dependent methyltransferases"/>
    <property type="match status" value="1"/>
</dbReference>
<comment type="caution">
    <text evidence="2">The sequence shown here is derived from an EMBL/GenBank/DDBJ whole genome shotgun (WGS) entry which is preliminary data.</text>
</comment>
<evidence type="ECO:0000256" key="1">
    <source>
        <dbReference type="SAM" id="SignalP"/>
    </source>
</evidence>
<evidence type="ECO:0000313" key="2">
    <source>
        <dbReference type="EMBL" id="MCF2949287.1"/>
    </source>
</evidence>
<keyword evidence="1" id="KW-0732">Signal</keyword>
<dbReference type="PIRSF" id="PIRSF031679">
    <property type="entry name" value="Mtase_Alr7345_prd"/>
    <property type="match status" value="1"/>
</dbReference>
<feature type="signal peptide" evidence="1">
    <location>
        <begin position="1"/>
        <end position="27"/>
    </location>
</feature>
<dbReference type="GO" id="GO:0032259">
    <property type="term" value="P:methylation"/>
    <property type="evidence" value="ECO:0007669"/>
    <property type="project" value="UniProtKB-KW"/>
</dbReference>
<keyword evidence="2" id="KW-0808">Transferase</keyword>
<dbReference type="Proteomes" id="UP001521137">
    <property type="component" value="Unassembled WGS sequence"/>
</dbReference>
<dbReference type="EMBL" id="JAKGAS010000007">
    <property type="protein sequence ID" value="MCF2949287.1"/>
    <property type="molecule type" value="Genomic_DNA"/>
</dbReference>
<proteinExistence type="predicted"/>
<dbReference type="Gene3D" id="3.40.50.150">
    <property type="entry name" value="Vaccinia Virus protein VP39"/>
    <property type="match status" value="1"/>
</dbReference>
<reference evidence="2 3" key="1">
    <citation type="submission" date="2022-01" db="EMBL/GenBank/DDBJ databases">
        <title>Paraglaciecola sp. G1-23.</title>
        <authorList>
            <person name="Jin M.S."/>
            <person name="Han D.M."/>
            <person name="Kim H.M."/>
            <person name="Jeon C.O."/>
        </authorList>
    </citation>
    <scope>NUCLEOTIDE SEQUENCE [LARGE SCALE GENOMIC DNA]</scope>
    <source>
        <strain evidence="2 3">G1-23</strain>
    </source>
</reference>
<keyword evidence="2" id="KW-0489">Methyltransferase</keyword>
<protein>
    <submittedName>
        <fullName evidence="2">Methyltransferase</fullName>
    </submittedName>
</protein>
<gene>
    <name evidence="2" type="ORF">L0668_14305</name>
</gene>
<accession>A0ABS9D8J0</accession>
<dbReference type="InterPro" id="IPR029063">
    <property type="entry name" value="SAM-dependent_MTases_sf"/>
</dbReference>
<dbReference type="InterPro" id="IPR016980">
    <property type="entry name" value="S-AdoMet-dep_MeTrfase_Alr7345"/>
</dbReference>
<dbReference type="GO" id="GO:0008168">
    <property type="term" value="F:methyltransferase activity"/>
    <property type="evidence" value="ECO:0007669"/>
    <property type="project" value="UniProtKB-KW"/>
</dbReference>